<dbReference type="EMBL" id="JBBHJY010000001">
    <property type="protein sequence ID" value="MEJ6009314.1"/>
    <property type="molecule type" value="Genomic_DNA"/>
</dbReference>
<dbReference type="InterPro" id="IPR001753">
    <property type="entry name" value="Enoyl-CoA_hydra/iso"/>
</dbReference>
<dbReference type="Gene3D" id="1.10.12.10">
    <property type="entry name" value="Lyase 2-enoyl-coa Hydratase, Chain A, domain 2"/>
    <property type="match status" value="1"/>
</dbReference>
<protein>
    <submittedName>
        <fullName evidence="4">Enoyl-CoA hydratase-related protein</fullName>
    </submittedName>
</protein>
<evidence type="ECO:0000256" key="1">
    <source>
        <dbReference type="ARBA" id="ARBA00005254"/>
    </source>
</evidence>
<evidence type="ECO:0000256" key="3">
    <source>
        <dbReference type="SAM" id="Phobius"/>
    </source>
</evidence>
<dbReference type="RefSeq" id="WP_339965258.1">
    <property type="nucleotide sequence ID" value="NZ_JBBHJY010000001.1"/>
</dbReference>
<accession>A0ABU8S619</accession>
<comment type="similarity">
    <text evidence="1 2">Belongs to the enoyl-CoA hydratase/isomerase family.</text>
</comment>
<sequence>MSFSKITLDRQGAVAVLTLNDPATRNSLSWDLCREMGDALDQLGDARALVITGAGKGFCSGGNMASETPEGMGFGDMIAKGLEDAVNPMLRKLAGLKIPVVAAVNGAAAGAGAPLALHADFVIAGESAFFYFAFANVGLALDAGASWILPRLVGLARANEALILVERIPAAKALDWGMIYKVVADEALLAEAMALAARLAAGPTVSYGQIRQALQFAASSTYENALRTEEDAQRTSGNAKDCAEAVQAFLEKRPPVFRGE</sequence>
<proteinExistence type="inferred from homology"/>
<keyword evidence="3" id="KW-1133">Transmembrane helix</keyword>
<organism evidence="4 5">
    <name type="scientific">Novosphingobium aquae</name>
    <dbReference type="NCBI Taxonomy" id="3133435"/>
    <lineage>
        <taxon>Bacteria</taxon>
        <taxon>Pseudomonadati</taxon>
        <taxon>Pseudomonadota</taxon>
        <taxon>Alphaproteobacteria</taxon>
        <taxon>Sphingomonadales</taxon>
        <taxon>Sphingomonadaceae</taxon>
        <taxon>Novosphingobium</taxon>
    </lineage>
</organism>
<evidence type="ECO:0000313" key="5">
    <source>
        <dbReference type="Proteomes" id="UP001379235"/>
    </source>
</evidence>
<dbReference type="PROSITE" id="PS00166">
    <property type="entry name" value="ENOYL_COA_HYDRATASE"/>
    <property type="match status" value="1"/>
</dbReference>
<dbReference type="CDD" id="cd06558">
    <property type="entry name" value="crotonase-like"/>
    <property type="match status" value="1"/>
</dbReference>
<dbReference type="Pfam" id="PF00378">
    <property type="entry name" value="ECH_1"/>
    <property type="match status" value="1"/>
</dbReference>
<dbReference type="InterPro" id="IPR018376">
    <property type="entry name" value="Enoyl-CoA_hyd/isom_CS"/>
</dbReference>
<feature type="transmembrane region" description="Helical" evidence="3">
    <location>
        <begin position="98"/>
        <end position="117"/>
    </location>
</feature>
<dbReference type="SUPFAM" id="SSF52096">
    <property type="entry name" value="ClpP/crotonase"/>
    <property type="match status" value="1"/>
</dbReference>
<name>A0ABU8S619_9SPHN</name>
<gene>
    <name evidence="4" type="ORF">WG900_05220</name>
</gene>
<feature type="transmembrane region" description="Helical" evidence="3">
    <location>
        <begin position="129"/>
        <end position="149"/>
    </location>
</feature>
<keyword evidence="3" id="KW-0472">Membrane</keyword>
<dbReference type="PANTHER" id="PTHR43459:SF1">
    <property type="entry name" value="EG:BACN32G11.4 PROTEIN"/>
    <property type="match status" value="1"/>
</dbReference>
<evidence type="ECO:0000256" key="2">
    <source>
        <dbReference type="RuleBase" id="RU003707"/>
    </source>
</evidence>
<dbReference type="Gene3D" id="3.90.226.10">
    <property type="entry name" value="2-enoyl-CoA Hydratase, Chain A, domain 1"/>
    <property type="match status" value="1"/>
</dbReference>
<comment type="caution">
    <text evidence="4">The sequence shown here is derived from an EMBL/GenBank/DDBJ whole genome shotgun (WGS) entry which is preliminary data.</text>
</comment>
<keyword evidence="5" id="KW-1185">Reference proteome</keyword>
<dbReference type="InterPro" id="IPR014748">
    <property type="entry name" value="Enoyl-CoA_hydra_C"/>
</dbReference>
<keyword evidence="3" id="KW-0812">Transmembrane</keyword>
<reference evidence="4 5" key="1">
    <citation type="submission" date="2024-03" db="EMBL/GenBank/DDBJ databases">
        <authorList>
            <person name="Jo J.-H."/>
        </authorList>
    </citation>
    <scope>NUCLEOTIDE SEQUENCE [LARGE SCALE GENOMIC DNA]</scope>
    <source>
        <strain evidence="4 5">AS3R-12</strain>
    </source>
</reference>
<dbReference type="InterPro" id="IPR029045">
    <property type="entry name" value="ClpP/crotonase-like_dom_sf"/>
</dbReference>
<dbReference type="PANTHER" id="PTHR43459">
    <property type="entry name" value="ENOYL-COA HYDRATASE"/>
    <property type="match status" value="1"/>
</dbReference>
<evidence type="ECO:0000313" key="4">
    <source>
        <dbReference type="EMBL" id="MEJ6009314.1"/>
    </source>
</evidence>
<dbReference type="Proteomes" id="UP001379235">
    <property type="component" value="Unassembled WGS sequence"/>
</dbReference>